<sequence length="288" mass="32271">MKPSLEQIPTTATASWSMLDRRLADAIPFEWHHHPEYELTLTLNSRGQRYISGDVRAYDDGDLVLLGPNVPHSWSSQQRIDPRQPHVALVIWFSEAWATSLVELFAEMAGLRPMLAAARGALQFSGEAARESRPLIEAMLAQDEPTRLVSLLALLTRLSRDRGAEMILPAAAGPAVLEDGRLQRVLEHIHGHYCQTLSIAELARMACVSVSAFHRMFRRHARATPLEYIARLRIGRACELLVQGPQTPVTQVAEAVGYGSLALFNRQFKARQGMTPSAFRQRHRAHFQ</sequence>
<reference evidence="5 6" key="1">
    <citation type="submission" date="2018-03" db="EMBL/GenBank/DDBJ databases">
        <title>Diversity of phytobeneficial traits revealed by whole-genome analysis of worldwide-isolated phenazine-producing Pseudomonas spp.</title>
        <authorList>
            <person name="Biessy A."/>
            <person name="Novinscak A."/>
            <person name="Blom J."/>
            <person name="Leger G."/>
            <person name="Thomashow L.S."/>
            <person name="Cazorla F.M."/>
            <person name="Josic D."/>
            <person name="Filion M."/>
        </authorList>
    </citation>
    <scope>NUCLEOTIDE SEQUENCE [LARGE SCALE GENOMIC DNA]</scope>
    <source>
        <strain evidence="5 6">B25</strain>
    </source>
</reference>
<organism evidence="5 6">
    <name type="scientific">Pseudomonas chlororaphis</name>
    <dbReference type="NCBI Taxonomy" id="587753"/>
    <lineage>
        <taxon>Bacteria</taxon>
        <taxon>Pseudomonadati</taxon>
        <taxon>Pseudomonadota</taxon>
        <taxon>Gammaproteobacteria</taxon>
        <taxon>Pseudomonadales</taxon>
        <taxon>Pseudomonadaceae</taxon>
        <taxon>Pseudomonas</taxon>
    </lineage>
</organism>
<dbReference type="SMART" id="SM00342">
    <property type="entry name" value="HTH_ARAC"/>
    <property type="match status" value="1"/>
</dbReference>
<evidence type="ECO:0000256" key="2">
    <source>
        <dbReference type="ARBA" id="ARBA00023125"/>
    </source>
</evidence>
<dbReference type="InterPro" id="IPR018062">
    <property type="entry name" value="HTH_AraC-typ_CS"/>
</dbReference>
<gene>
    <name evidence="5" type="ORF">C4K04_3976</name>
</gene>
<dbReference type="Proteomes" id="UP000268048">
    <property type="component" value="Chromosome"/>
</dbReference>
<dbReference type="InterPro" id="IPR018060">
    <property type="entry name" value="HTH_AraC"/>
</dbReference>
<dbReference type="PANTHER" id="PTHR43280">
    <property type="entry name" value="ARAC-FAMILY TRANSCRIPTIONAL REGULATOR"/>
    <property type="match status" value="1"/>
</dbReference>
<feature type="domain" description="HTH araC/xylS-type" evidence="4">
    <location>
        <begin position="183"/>
        <end position="282"/>
    </location>
</feature>
<evidence type="ECO:0000313" key="5">
    <source>
        <dbReference type="EMBL" id="AZE49645.1"/>
    </source>
</evidence>
<dbReference type="Gene3D" id="1.10.10.60">
    <property type="entry name" value="Homeodomain-like"/>
    <property type="match status" value="2"/>
</dbReference>
<proteinExistence type="predicted"/>
<keyword evidence="1" id="KW-0805">Transcription regulation</keyword>
<dbReference type="InterPro" id="IPR011051">
    <property type="entry name" value="RmlC_Cupin_sf"/>
</dbReference>
<dbReference type="GO" id="GO:0009893">
    <property type="term" value="P:positive regulation of metabolic process"/>
    <property type="evidence" value="ECO:0007669"/>
    <property type="project" value="UniProtKB-ARBA"/>
</dbReference>
<dbReference type="Pfam" id="PF12833">
    <property type="entry name" value="HTH_18"/>
    <property type="match status" value="1"/>
</dbReference>
<accession>A0A3G7TRA4</accession>
<dbReference type="AlphaFoldDB" id="A0A3G7TRA4"/>
<dbReference type="GO" id="GO:0043565">
    <property type="term" value="F:sequence-specific DNA binding"/>
    <property type="evidence" value="ECO:0007669"/>
    <property type="project" value="InterPro"/>
</dbReference>
<keyword evidence="3" id="KW-0804">Transcription</keyword>
<evidence type="ECO:0000313" key="6">
    <source>
        <dbReference type="Proteomes" id="UP000268048"/>
    </source>
</evidence>
<dbReference type="PRINTS" id="PR00032">
    <property type="entry name" value="HTHARAC"/>
</dbReference>
<evidence type="ECO:0000259" key="4">
    <source>
        <dbReference type="PROSITE" id="PS01124"/>
    </source>
</evidence>
<dbReference type="PANTHER" id="PTHR43280:SF27">
    <property type="entry name" value="TRANSCRIPTIONAL REGULATOR MTLR"/>
    <property type="match status" value="1"/>
</dbReference>
<dbReference type="PROSITE" id="PS00041">
    <property type="entry name" value="HTH_ARAC_FAMILY_1"/>
    <property type="match status" value="1"/>
</dbReference>
<dbReference type="SUPFAM" id="SSF51182">
    <property type="entry name" value="RmlC-like cupins"/>
    <property type="match status" value="1"/>
</dbReference>
<name>A0A3G7TRA4_9PSED</name>
<evidence type="ECO:0000256" key="1">
    <source>
        <dbReference type="ARBA" id="ARBA00023015"/>
    </source>
</evidence>
<protein>
    <submittedName>
        <fullName evidence="5">Transcriptional regulator, AraC family</fullName>
    </submittedName>
</protein>
<dbReference type="PROSITE" id="PS01124">
    <property type="entry name" value="HTH_ARAC_FAMILY_2"/>
    <property type="match status" value="1"/>
</dbReference>
<dbReference type="RefSeq" id="WP_124321308.1">
    <property type="nucleotide sequence ID" value="NZ_CP027753.1"/>
</dbReference>
<evidence type="ECO:0000256" key="3">
    <source>
        <dbReference type="ARBA" id="ARBA00023163"/>
    </source>
</evidence>
<keyword evidence="2" id="KW-0238">DNA-binding</keyword>
<dbReference type="EMBL" id="CP027753">
    <property type="protein sequence ID" value="AZE49645.1"/>
    <property type="molecule type" value="Genomic_DNA"/>
</dbReference>
<dbReference type="GO" id="GO:0003700">
    <property type="term" value="F:DNA-binding transcription factor activity"/>
    <property type="evidence" value="ECO:0007669"/>
    <property type="project" value="InterPro"/>
</dbReference>
<dbReference type="InterPro" id="IPR014710">
    <property type="entry name" value="RmlC-like_jellyroll"/>
</dbReference>
<dbReference type="InterPro" id="IPR020449">
    <property type="entry name" value="Tscrpt_reg_AraC-type_HTH"/>
</dbReference>
<dbReference type="InterPro" id="IPR009057">
    <property type="entry name" value="Homeodomain-like_sf"/>
</dbReference>
<dbReference type="SUPFAM" id="SSF46689">
    <property type="entry name" value="Homeodomain-like"/>
    <property type="match status" value="2"/>
</dbReference>
<dbReference type="Gene3D" id="2.60.120.10">
    <property type="entry name" value="Jelly Rolls"/>
    <property type="match status" value="1"/>
</dbReference>